<feature type="repeat" description="ANK" evidence="1">
    <location>
        <begin position="113"/>
        <end position="145"/>
    </location>
</feature>
<dbReference type="EMBL" id="BAAFST010000006">
    <property type="protein sequence ID" value="GAB1291209.1"/>
    <property type="molecule type" value="Genomic_DNA"/>
</dbReference>
<dbReference type="PRINTS" id="PR01415">
    <property type="entry name" value="ANKYRIN"/>
</dbReference>
<keyword evidence="1" id="KW-0040">ANK repeat</keyword>
<evidence type="ECO:0000313" key="3">
    <source>
        <dbReference type="EMBL" id="GAB1291209.1"/>
    </source>
</evidence>
<proteinExistence type="predicted"/>
<comment type="caution">
    <text evidence="3">The sequence shown here is derived from an EMBL/GenBank/DDBJ whole genome shotgun (WGS) entry which is preliminary data.</text>
</comment>
<feature type="region of interest" description="Disordered" evidence="2">
    <location>
        <begin position="1"/>
        <end position="22"/>
    </location>
</feature>
<organism evidence="3 4">
    <name type="scientific">Apodemus speciosus</name>
    <name type="common">Large Japanese field mouse</name>
    <dbReference type="NCBI Taxonomy" id="105296"/>
    <lineage>
        <taxon>Eukaryota</taxon>
        <taxon>Metazoa</taxon>
        <taxon>Chordata</taxon>
        <taxon>Craniata</taxon>
        <taxon>Vertebrata</taxon>
        <taxon>Euteleostomi</taxon>
        <taxon>Mammalia</taxon>
        <taxon>Eutheria</taxon>
        <taxon>Euarchontoglires</taxon>
        <taxon>Glires</taxon>
        <taxon>Rodentia</taxon>
        <taxon>Myomorpha</taxon>
        <taxon>Muroidea</taxon>
        <taxon>Muridae</taxon>
        <taxon>Murinae</taxon>
        <taxon>Apodemus</taxon>
    </lineage>
</organism>
<keyword evidence="4" id="KW-1185">Reference proteome</keyword>
<evidence type="ECO:0000256" key="1">
    <source>
        <dbReference type="PROSITE-ProRule" id="PRU00023"/>
    </source>
</evidence>
<dbReference type="SMART" id="SM00248">
    <property type="entry name" value="ANK"/>
    <property type="match status" value="4"/>
</dbReference>
<dbReference type="PANTHER" id="PTHR24147:SF60">
    <property type="entry name" value="ANKYRIN REPEAT DOMAIN-CONTAINING PROTEIN 26-RELATED"/>
    <property type="match status" value="1"/>
</dbReference>
<feature type="region of interest" description="Disordered" evidence="2">
    <location>
        <begin position="272"/>
        <end position="306"/>
    </location>
</feature>
<feature type="compositionally biased region" description="Polar residues" evidence="2">
    <location>
        <begin position="273"/>
        <end position="292"/>
    </location>
</feature>
<dbReference type="SUPFAM" id="SSF48403">
    <property type="entry name" value="Ankyrin repeat"/>
    <property type="match status" value="1"/>
</dbReference>
<evidence type="ECO:0000256" key="2">
    <source>
        <dbReference type="SAM" id="MobiDB-lite"/>
    </source>
</evidence>
<name>A0ABQ0EVZ1_APOSI</name>
<dbReference type="PANTHER" id="PTHR24147">
    <property type="entry name" value="ANKYRIN REPEAT DOMAIN 36-RELATED"/>
    <property type="match status" value="1"/>
</dbReference>
<dbReference type="Proteomes" id="UP001623349">
    <property type="component" value="Unassembled WGS sequence"/>
</dbReference>
<dbReference type="InterPro" id="IPR036770">
    <property type="entry name" value="Ankyrin_rpt-contain_sf"/>
</dbReference>
<feature type="repeat" description="ANK" evidence="1">
    <location>
        <begin position="223"/>
        <end position="255"/>
    </location>
</feature>
<sequence length="306" mass="33131">MKKIFGFRSKGPSPLGPSARPRSNCVGFGRESASGSHVPRFHIHDKDMGKIHKAASVGDVAKVQHILILGKSGVNDRDKKDRTALHLACAYGHPEVVTLLVERKCEIDARDSENSTALIKAVQCQEEECAAILLDHGADPNVMDSSGSTALHYAVYSENTSMAAKLLTHGANIEAKNKRISLYSPGCPGTHSVDQAGLELRNPPASASQSAGITGMRHHRPADDLTPMLLAVKENKQHIVEFLVKKKTNIHAVDQLGSNRQIFEYDGKRLKNSENSNQVDNGSEDGSLTSVLPSCIPTHQKRAPEL</sequence>
<dbReference type="PROSITE" id="PS50297">
    <property type="entry name" value="ANK_REP_REGION"/>
    <property type="match status" value="2"/>
</dbReference>
<dbReference type="InterPro" id="IPR050657">
    <property type="entry name" value="Ankyrin_repeat_domain"/>
</dbReference>
<dbReference type="Pfam" id="PF12796">
    <property type="entry name" value="Ank_2"/>
    <property type="match status" value="1"/>
</dbReference>
<dbReference type="PROSITE" id="PS50088">
    <property type="entry name" value="ANK_REPEAT"/>
    <property type="match status" value="4"/>
</dbReference>
<dbReference type="Gene3D" id="1.25.40.20">
    <property type="entry name" value="Ankyrin repeat-containing domain"/>
    <property type="match status" value="2"/>
</dbReference>
<feature type="repeat" description="ANK" evidence="1">
    <location>
        <begin position="80"/>
        <end position="112"/>
    </location>
</feature>
<reference evidence="3 4" key="1">
    <citation type="submission" date="2024-08" db="EMBL/GenBank/DDBJ databases">
        <title>The draft genome of Apodemus speciosus.</title>
        <authorList>
            <person name="Nabeshima K."/>
            <person name="Suzuki S."/>
            <person name="Onuma M."/>
        </authorList>
    </citation>
    <scope>NUCLEOTIDE SEQUENCE [LARGE SCALE GENOMIC DNA]</scope>
    <source>
        <strain evidence="3">IB14-021</strain>
    </source>
</reference>
<protein>
    <submittedName>
        <fullName evidence="3">Ankyrin repeat domain-containing protein 26</fullName>
    </submittedName>
</protein>
<dbReference type="InterPro" id="IPR002110">
    <property type="entry name" value="Ankyrin_rpt"/>
</dbReference>
<dbReference type="Pfam" id="PF00023">
    <property type="entry name" value="Ank"/>
    <property type="match status" value="2"/>
</dbReference>
<accession>A0ABQ0EVZ1</accession>
<feature type="repeat" description="ANK" evidence="1">
    <location>
        <begin position="146"/>
        <end position="178"/>
    </location>
</feature>
<gene>
    <name evidence="3" type="ORF">APTSU1_000643900</name>
</gene>
<evidence type="ECO:0000313" key="4">
    <source>
        <dbReference type="Proteomes" id="UP001623349"/>
    </source>
</evidence>